<dbReference type="InterPro" id="IPR001138">
    <property type="entry name" value="Zn2Cys6_DnaBD"/>
</dbReference>
<dbReference type="GO" id="GO:0008270">
    <property type="term" value="F:zinc ion binding"/>
    <property type="evidence" value="ECO:0007669"/>
    <property type="project" value="InterPro"/>
</dbReference>
<feature type="compositionally biased region" description="Polar residues" evidence="7">
    <location>
        <begin position="136"/>
        <end position="162"/>
    </location>
</feature>
<dbReference type="InterPro" id="IPR051089">
    <property type="entry name" value="prtT"/>
</dbReference>
<dbReference type="Pfam" id="PF04082">
    <property type="entry name" value="Fungal_trans"/>
    <property type="match status" value="1"/>
</dbReference>
<evidence type="ECO:0000256" key="5">
    <source>
        <dbReference type="ARBA" id="ARBA00023163"/>
    </source>
</evidence>
<dbReference type="CDD" id="cd00067">
    <property type="entry name" value="GAL4"/>
    <property type="match status" value="1"/>
</dbReference>
<keyword evidence="4" id="KW-0238">DNA-binding</keyword>
<evidence type="ECO:0000256" key="2">
    <source>
        <dbReference type="ARBA" id="ARBA00022723"/>
    </source>
</evidence>
<reference evidence="10" key="2">
    <citation type="submission" date="2015-01" db="EMBL/GenBank/DDBJ databases">
        <title>Evolutionary Origins and Diversification of the Mycorrhizal Mutualists.</title>
        <authorList>
            <consortium name="DOE Joint Genome Institute"/>
            <consortium name="Mycorrhizal Genomics Consortium"/>
            <person name="Kohler A."/>
            <person name="Kuo A."/>
            <person name="Nagy L.G."/>
            <person name="Floudas D."/>
            <person name="Copeland A."/>
            <person name="Barry K.W."/>
            <person name="Cichocki N."/>
            <person name="Veneault-Fourrey C."/>
            <person name="LaButti K."/>
            <person name="Lindquist E.A."/>
            <person name="Lipzen A."/>
            <person name="Lundell T."/>
            <person name="Morin E."/>
            <person name="Murat C."/>
            <person name="Riley R."/>
            <person name="Ohm R."/>
            <person name="Sun H."/>
            <person name="Tunlid A."/>
            <person name="Henrissat B."/>
            <person name="Grigoriev I.V."/>
            <person name="Hibbett D.S."/>
            <person name="Martin F."/>
        </authorList>
    </citation>
    <scope>NUCLEOTIDE SEQUENCE [LARGE SCALE GENOMIC DNA]</scope>
    <source>
        <strain evidence="10">441</strain>
    </source>
</reference>
<dbReference type="Gene3D" id="4.10.240.10">
    <property type="entry name" value="Zn(2)-C6 fungal-type DNA-binding domain"/>
    <property type="match status" value="1"/>
</dbReference>
<keyword evidence="5" id="KW-0804">Transcription</keyword>
<feature type="region of interest" description="Disordered" evidence="7">
    <location>
        <begin position="887"/>
        <end position="985"/>
    </location>
</feature>
<evidence type="ECO:0000313" key="9">
    <source>
        <dbReference type="EMBL" id="KIK20904.1"/>
    </source>
</evidence>
<name>A0A0C9Z407_9AGAM</name>
<evidence type="ECO:0000256" key="1">
    <source>
        <dbReference type="ARBA" id="ARBA00004123"/>
    </source>
</evidence>
<feature type="compositionally biased region" description="Polar residues" evidence="7">
    <location>
        <begin position="66"/>
        <end position="81"/>
    </location>
</feature>
<dbReference type="PROSITE" id="PS00463">
    <property type="entry name" value="ZN2_CY6_FUNGAL_1"/>
    <property type="match status" value="1"/>
</dbReference>
<evidence type="ECO:0000256" key="6">
    <source>
        <dbReference type="ARBA" id="ARBA00023242"/>
    </source>
</evidence>
<feature type="compositionally biased region" description="Polar residues" evidence="7">
    <location>
        <begin position="297"/>
        <end position="316"/>
    </location>
</feature>
<dbReference type="SMART" id="SM00906">
    <property type="entry name" value="Fungal_trans"/>
    <property type="match status" value="1"/>
</dbReference>
<evidence type="ECO:0000259" key="8">
    <source>
        <dbReference type="PROSITE" id="PS50048"/>
    </source>
</evidence>
<dbReference type="OrthoDB" id="39175at2759"/>
<dbReference type="PROSITE" id="PS50048">
    <property type="entry name" value="ZN2_CY6_FUNGAL_2"/>
    <property type="match status" value="1"/>
</dbReference>
<feature type="region of interest" description="Disordered" evidence="7">
    <location>
        <begin position="350"/>
        <end position="413"/>
    </location>
</feature>
<feature type="compositionally biased region" description="Polar residues" evidence="7">
    <location>
        <begin position="90"/>
        <end position="129"/>
    </location>
</feature>
<gene>
    <name evidence="9" type="ORF">PISMIDRAFT_681883</name>
</gene>
<dbReference type="STRING" id="765257.A0A0C9Z407"/>
<dbReference type="GO" id="GO:0000976">
    <property type="term" value="F:transcription cis-regulatory region binding"/>
    <property type="evidence" value="ECO:0007669"/>
    <property type="project" value="TreeGrafter"/>
</dbReference>
<dbReference type="Pfam" id="PF00172">
    <property type="entry name" value="Zn_clus"/>
    <property type="match status" value="1"/>
</dbReference>
<dbReference type="HOGENOM" id="CLU_004538_0_0_1"/>
<evidence type="ECO:0000256" key="4">
    <source>
        <dbReference type="ARBA" id="ARBA00023125"/>
    </source>
</evidence>
<keyword evidence="2" id="KW-0479">Metal-binding</keyword>
<dbReference type="GO" id="GO:0000981">
    <property type="term" value="F:DNA-binding transcription factor activity, RNA polymerase II-specific"/>
    <property type="evidence" value="ECO:0007669"/>
    <property type="project" value="InterPro"/>
</dbReference>
<feature type="domain" description="Zn(2)-C6 fungal-type" evidence="8">
    <location>
        <begin position="227"/>
        <end position="260"/>
    </location>
</feature>
<feature type="region of interest" description="Disordered" evidence="7">
    <location>
        <begin position="1005"/>
        <end position="1024"/>
    </location>
</feature>
<reference evidence="9 10" key="1">
    <citation type="submission" date="2014-04" db="EMBL/GenBank/DDBJ databases">
        <authorList>
            <consortium name="DOE Joint Genome Institute"/>
            <person name="Kuo A."/>
            <person name="Kohler A."/>
            <person name="Costa M.D."/>
            <person name="Nagy L.G."/>
            <person name="Floudas D."/>
            <person name="Copeland A."/>
            <person name="Barry K.W."/>
            <person name="Cichocki N."/>
            <person name="Veneault-Fourrey C."/>
            <person name="LaButti K."/>
            <person name="Lindquist E.A."/>
            <person name="Lipzen A."/>
            <person name="Lundell T."/>
            <person name="Morin E."/>
            <person name="Murat C."/>
            <person name="Sun H."/>
            <person name="Tunlid A."/>
            <person name="Henrissat B."/>
            <person name="Grigoriev I.V."/>
            <person name="Hibbett D.S."/>
            <person name="Martin F."/>
            <person name="Nordberg H.P."/>
            <person name="Cantor M.N."/>
            <person name="Hua S.X."/>
        </authorList>
    </citation>
    <scope>NUCLEOTIDE SEQUENCE [LARGE SCALE GENOMIC DNA]</scope>
    <source>
        <strain evidence="9 10">441</strain>
    </source>
</reference>
<dbReference type="SMART" id="SM00066">
    <property type="entry name" value="GAL4"/>
    <property type="match status" value="1"/>
</dbReference>
<dbReference type="InterPro" id="IPR036864">
    <property type="entry name" value="Zn2-C6_fun-type_DNA-bd_sf"/>
</dbReference>
<comment type="subcellular location">
    <subcellularLocation>
        <location evidence="1">Nucleus</location>
    </subcellularLocation>
</comment>
<dbReference type="PANTHER" id="PTHR31845:SF17">
    <property type="entry name" value="ZN(II)2CYS6 TRANSCRIPTION FACTOR (EUROFUNG)"/>
    <property type="match status" value="1"/>
</dbReference>
<feature type="compositionally biased region" description="Pro residues" evidence="7">
    <location>
        <begin position="164"/>
        <end position="176"/>
    </location>
</feature>
<dbReference type="GO" id="GO:0006351">
    <property type="term" value="P:DNA-templated transcription"/>
    <property type="evidence" value="ECO:0007669"/>
    <property type="project" value="InterPro"/>
</dbReference>
<feature type="region of interest" description="Disordered" evidence="7">
    <location>
        <begin position="191"/>
        <end position="227"/>
    </location>
</feature>
<feature type="compositionally biased region" description="Low complexity" evidence="7">
    <location>
        <begin position="935"/>
        <end position="960"/>
    </location>
</feature>
<feature type="compositionally biased region" description="Polar residues" evidence="7">
    <location>
        <begin position="895"/>
        <end position="906"/>
    </location>
</feature>
<feature type="compositionally biased region" description="Acidic residues" evidence="7">
    <location>
        <begin position="370"/>
        <end position="387"/>
    </location>
</feature>
<proteinExistence type="predicted"/>
<dbReference type="Proteomes" id="UP000054018">
    <property type="component" value="Unassembled WGS sequence"/>
</dbReference>
<keyword evidence="10" id="KW-1185">Reference proteome</keyword>
<sequence length="1079" mass="119454">MTSYSRQVRGADAWSQPHYNSALQLEEECAYMLQPQSESHNTIPLPSASSQTTYGGALPHTAGDPSYSQNQIVKPSTSTFAQHIPPAFSSDHNTTSWQAPPSTYGSSPVQAQSSPIFSQGSPTTDQSPYQPRYPPNFNSTNLPQSNSSTQPPTTADESTSTYIPPGPMQFPYPQPLPRRQSELQARLFEGYGSSQSSKRQRPPDDDDHDADSSHEHESGTKQKPNSACSRCRGLKVRCEFVGDNDVTCKRCTQANVECVIPDRKPRRRPPKRELLLKQIREQAAQIQELMIRLEQSNQHAGTSRTLASPSDSQSPLPATGIDTNSEDVVRKQEVQDWIYKARESLQIFGGLIPTPSPTAVHGGNDHTSSDNEEGDEFSDDSEYDTAEDTWSKDGGSPAHSAKKKDVSTPKLIPNEEAPYGLMARMSIIAGSRQKSVEPESSDAVGVANADFFRPSPTPETTRTSEPSRNVRLPHILARDIVTVHEVDTFFDTYFQKMNPSISLLDRYLHTPQYVAMRSPFLFTVVCAIASRFYTERPELYGQLMQYAQLAAGTALISGPKNEEMCAAYLLMQLYPVPSKHWEEDRGWIYLGVAIRIAQDINLNRPITAKPLNEQHARRLLSRTRIWLNCFNLDRSTGSQYGKRAIIPNSDYVAQHSNMWWRSSSFNLKGFDIQLCMYNMELRLMADFMAKIYSDPSHPMGLNKSANFTQIASETDDRLRRLGKEWFPLLDEFDRESSESWFRSELLKMSFAYQRLVALSAGLKYAKVDEIGENSFLPRCLDAASDVVNAFVRRLFVTPEQKVYLRHAPEGQFVFVTFAGAFLIKLLQPKYAHYFPAARREEIRTLVQEAVDLLGSPEVAIDERHAPMLYSRFLAGLLANMTAVAPSGAGSGSGVHTLTSGATVSKRPSTKAKGKARTTTTISPPQVPGITPGANSSPSLSFGSASSLSSGYASSLGSVPSTTSGQTASPGSSRYSESPSPLSQSSPQVINNVAQQHQPYSYQNPASMLFEGNQNPGGEGGINSSELFQTPMPIDAEMLASMQFVTNHTWPLPGFNWMMNQYDSNGYSANDYALFESQQF</sequence>
<evidence type="ECO:0000256" key="7">
    <source>
        <dbReference type="SAM" id="MobiDB-lite"/>
    </source>
</evidence>
<organism evidence="9 10">
    <name type="scientific">Pisolithus microcarpus 441</name>
    <dbReference type="NCBI Taxonomy" id="765257"/>
    <lineage>
        <taxon>Eukaryota</taxon>
        <taxon>Fungi</taxon>
        <taxon>Dikarya</taxon>
        <taxon>Basidiomycota</taxon>
        <taxon>Agaricomycotina</taxon>
        <taxon>Agaricomycetes</taxon>
        <taxon>Agaricomycetidae</taxon>
        <taxon>Boletales</taxon>
        <taxon>Sclerodermatineae</taxon>
        <taxon>Pisolithaceae</taxon>
        <taxon>Pisolithus</taxon>
    </lineage>
</organism>
<feature type="compositionally biased region" description="Basic and acidic residues" evidence="7">
    <location>
        <begin position="210"/>
        <end position="220"/>
    </location>
</feature>
<keyword evidence="6" id="KW-0539">Nucleus</keyword>
<accession>A0A0C9Z407</accession>
<feature type="compositionally biased region" description="Low complexity" evidence="7">
    <location>
        <begin position="458"/>
        <end position="467"/>
    </location>
</feature>
<evidence type="ECO:0000256" key="3">
    <source>
        <dbReference type="ARBA" id="ARBA00023015"/>
    </source>
</evidence>
<dbReference type="EMBL" id="KN833758">
    <property type="protein sequence ID" value="KIK20904.1"/>
    <property type="molecule type" value="Genomic_DNA"/>
</dbReference>
<dbReference type="InterPro" id="IPR007219">
    <property type="entry name" value="XnlR_reg_dom"/>
</dbReference>
<feature type="region of interest" description="Disordered" evidence="7">
    <location>
        <begin position="446"/>
        <end position="467"/>
    </location>
</feature>
<dbReference type="GO" id="GO:0005634">
    <property type="term" value="C:nucleus"/>
    <property type="evidence" value="ECO:0007669"/>
    <property type="project" value="UniProtKB-SubCell"/>
</dbReference>
<feature type="region of interest" description="Disordered" evidence="7">
    <location>
        <begin position="35"/>
        <end position="176"/>
    </location>
</feature>
<evidence type="ECO:0000313" key="10">
    <source>
        <dbReference type="Proteomes" id="UP000054018"/>
    </source>
</evidence>
<protein>
    <recommendedName>
        <fullName evidence="8">Zn(2)-C6 fungal-type domain-containing protein</fullName>
    </recommendedName>
</protein>
<feature type="compositionally biased region" description="Polar residues" evidence="7">
    <location>
        <begin position="35"/>
        <end position="54"/>
    </location>
</feature>
<keyword evidence="3" id="KW-0805">Transcription regulation</keyword>
<dbReference type="SUPFAM" id="SSF57701">
    <property type="entry name" value="Zn2/Cys6 DNA-binding domain"/>
    <property type="match status" value="1"/>
</dbReference>
<feature type="region of interest" description="Disordered" evidence="7">
    <location>
        <begin position="297"/>
        <end position="327"/>
    </location>
</feature>
<dbReference type="AlphaFoldDB" id="A0A0C9Z407"/>
<feature type="compositionally biased region" description="Low complexity" evidence="7">
    <location>
        <begin position="968"/>
        <end position="985"/>
    </location>
</feature>
<dbReference type="CDD" id="cd12148">
    <property type="entry name" value="fungal_TF_MHR"/>
    <property type="match status" value="1"/>
</dbReference>
<dbReference type="PANTHER" id="PTHR31845">
    <property type="entry name" value="FINGER DOMAIN PROTEIN, PUTATIVE-RELATED"/>
    <property type="match status" value="1"/>
</dbReference>